<feature type="transmembrane region" description="Helical" evidence="5">
    <location>
        <begin position="47"/>
        <end position="68"/>
    </location>
</feature>
<dbReference type="EMBL" id="JAPWDQ010000009">
    <property type="protein sequence ID" value="KAJ5480867.1"/>
    <property type="molecule type" value="Genomic_DNA"/>
</dbReference>
<gene>
    <name evidence="6" type="ORF">N7539_006761</name>
</gene>
<keyword evidence="3 5" id="KW-1133">Transmembrane helix</keyword>
<dbReference type="InterPro" id="IPR007568">
    <property type="entry name" value="RTA1"/>
</dbReference>
<evidence type="ECO:0000313" key="7">
    <source>
        <dbReference type="Proteomes" id="UP001148312"/>
    </source>
</evidence>
<name>A0A9W9X2H7_9EURO</name>
<dbReference type="AlphaFoldDB" id="A0A9W9X2H7"/>
<dbReference type="RefSeq" id="XP_056788297.1">
    <property type="nucleotide sequence ID" value="XM_056936362.1"/>
</dbReference>
<dbReference type="GO" id="GO:0016020">
    <property type="term" value="C:membrane"/>
    <property type="evidence" value="ECO:0007669"/>
    <property type="project" value="UniProtKB-SubCell"/>
</dbReference>
<feature type="transmembrane region" description="Helical" evidence="5">
    <location>
        <begin position="121"/>
        <end position="145"/>
    </location>
</feature>
<reference evidence="6" key="1">
    <citation type="submission" date="2022-12" db="EMBL/GenBank/DDBJ databases">
        <authorList>
            <person name="Petersen C."/>
        </authorList>
    </citation>
    <scope>NUCLEOTIDE SEQUENCE</scope>
    <source>
        <strain evidence="6">IBT 30728</strain>
    </source>
</reference>
<feature type="non-terminal residue" evidence="6">
    <location>
        <position position="295"/>
    </location>
</feature>
<dbReference type="PANTHER" id="PTHR31465">
    <property type="entry name" value="PROTEIN RTA1-RELATED"/>
    <property type="match status" value="1"/>
</dbReference>
<evidence type="ECO:0000256" key="5">
    <source>
        <dbReference type="SAM" id="Phobius"/>
    </source>
</evidence>
<feature type="transmembrane region" description="Helical" evidence="5">
    <location>
        <begin position="80"/>
        <end position="100"/>
    </location>
</feature>
<proteinExistence type="predicted"/>
<evidence type="ECO:0000313" key="6">
    <source>
        <dbReference type="EMBL" id="KAJ5480867.1"/>
    </source>
</evidence>
<protein>
    <recommendedName>
        <fullName evidence="8">RTA1 like protein</fullName>
    </recommendedName>
</protein>
<feature type="transmembrane region" description="Helical" evidence="5">
    <location>
        <begin position="202"/>
        <end position="224"/>
    </location>
</feature>
<feature type="transmembrane region" description="Helical" evidence="5">
    <location>
        <begin position="157"/>
        <end position="181"/>
    </location>
</feature>
<evidence type="ECO:0008006" key="8">
    <source>
        <dbReference type="Google" id="ProtNLM"/>
    </source>
</evidence>
<evidence type="ECO:0000256" key="3">
    <source>
        <dbReference type="ARBA" id="ARBA00022989"/>
    </source>
</evidence>
<evidence type="ECO:0000256" key="4">
    <source>
        <dbReference type="ARBA" id="ARBA00023136"/>
    </source>
</evidence>
<evidence type="ECO:0000256" key="2">
    <source>
        <dbReference type="ARBA" id="ARBA00022692"/>
    </source>
</evidence>
<dbReference type="GeneID" id="81626611"/>
<dbReference type="Proteomes" id="UP001148312">
    <property type="component" value="Unassembled WGS sequence"/>
</dbReference>
<comment type="caution">
    <text evidence="6">The sequence shown here is derived from an EMBL/GenBank/DDBJ whole genome shotgun (WGS) entry which is preliminary data.</text>
</comment>
<keyword evidence="4 5" id="KW-0472">Membrane</keyword>
<organism evidence="6 7">
    <name type="scientific">Penicillium diatomitis</name>
    <dbReference type="NCBI Taxonomy" id="2819901"/>
    <lineage>
        <taxon>Eukaryota</taxon>
        <taxon>Fungi</taxon>
        <taxon>Dikarya</taxon>
        <taxon>Ascomycota</taxon>
        <taxon>Pezizomycotina</taxon>
        <taxon>Eurotiomycetes</taxon>
        <taxon>Eurotiomycetidae</taxon>
        <taxon>Eurotiales</taxon>
        <taxon>Aspergillaceae</taxon>
        <taxon>Penicillium</taxon>
    </lineage>
</organism>
<keyword evidence="2 5" id="KW-0812">Transmembrane</keyword>
<sequence>PTQVYAAMEFVFYYFTPSMAAAVIFTLLFASSSLLHLYQLVRTRTWFMIPFCVGAVLETIGYIGRILSSKEAPDFTKGPYIMQSALILIAPAFLAASIYMTLGRIIHMLDAEKISLIRVGWLTKIFVGGDVLSFLMQASGAGILVSSSNGPSTGEHIIIGGLFVQIVFFGLFAISAVIFQTRVNKAPTGRSIELKHIWTRHMMALYVASILILIRSVVRVVEYLEGYDGYLMKHEVFIYVFDALLMFITVLALIYVHPSQINVLIGRGTKYSEKAVRIHVYTPTSVLEMDRSTDV</sequence>
<dbReference type="Pfam" id="PF04479">
    <property type="entry name" value="RTA1"/>
    <property type="match status" value="1"/>
</dbReference>
<keyword evidence="7" id="KW-1185">Reference proteome</keyword>
<comment type="subcellular location">
    <subcellularLocation>
        <location evidence="1">Membrane</location>
        <topology evidence="1">Multi-pass membrane protein</topology>
    </subcellularLocation>
</comment>
<dbReference type="PANTHER" id="PTHR31465:SF35">
    <property type="entry name" value="RTA1 DOMAIN PROTEIN-RELATED"/>
    <property type="match status" value="1"/>
</dbReference>
<feature type="transmembrane region" description="Helical" evidence="5">
    <location>
        <begin position="236"/>
        <end position="256"/>
    </location>
</feature>
<feature type="transmembrane region" description="Helical" evidence="5">
    <location>
        <begin position="12"/>
        <end position="35"/>
    </location>
</feature>
<reference evidence="6" key="2">
    <citation type="journal article" date="2023" name="IMA Fungus">
        <title>Comparative genomic study of the Penicillium genus elucidates a diverse pangenome and 15 lateral gene transfer events.</title>
        <authorList>
            <person name="Petersen C."/>
            <person name="Sorensen T."/>
            <person name="Nielsen M.R."/>
            <person name="Sondergaard T.E."/>
            <person name="Sorensen J.L."/>
            <person name="Fitzpatrick D.A."/>
            <person name="Frisvad J.C."/>
            <person name="Nielsen K.L."/>
        </authorList>
    </citation>
    <scope>NUCLEOTIDE SEQUENCE</scope>
    <source>
        <strain evidence="6">IBT 30728</strain>
    </source>
</reference>
<accession>A0A9W9X2H7</accession>
<evidence type="ECO:0000256" key="1">
    <source>
        <dbReference type="ARBA" id="ARBA00004141"/>
    </source>
</evidence>